<sequence>MKNEHCSFPTIGDLIRGIFNASGLLARKNAEERIINESNKKTIQMKLKRLSDETSRLDDQLNELLSLLTDLLYEVIRDEKVVLAIMASLDDVLAQYKDLIREEGTYLSYSDSVKWLIYSRGLERLVISINKNQLAFNISQSNFNFPKDFRWWLPTFSEEGVVWPIKKVWLWIYSEMDMSQRQFHLISGKHAEQQERYLENVQRWSCDRQLPSTNAMLDCLDRSLFLLKTDKNLNVSECQENAFRTALLIARISTYVFKSIQIHFGNHFTKSITRTISVQYNRLKKESEDIRGICKKVNDLSGNIPKNITDNLIFDAVTQYWYNKSDKIIKCSHLNEIMSLSKNNKLPSRSKIRQIRNQVGGFMLSSVLRQYKIDFIMMPSQEFGNLYFEGLRIKKGPKSTEEIVSYRNKLINNKLIEQLEWLVNWSYANYYYRIESFSDAYPYYKMAFEQGKYSAGKNQYMLVNQYIEICAKNNKLKDFKKGISWANYLGLDVRWLRNMEDPESEESIKCLYALFSKARYFDV</sequence>
<dbReference type="RefSeq" id="WP_048898043.1">
    <property type="nucleotide sequence ID" value="NZ_AP024852.1"/>
</dbReference>
<dbReference type="AlphaFoldDB" id="A0A0J8VD40"/>
<reference evidence="1 2" key="1">
    <citation type="submission" date="2018-01" db="EMBL/GenBank/DDBJ databases">
        <title>Whole genome sequencing of Histamine producing bacteria.</title>
        <authorList>
            <person name="Butler K."/>
        </authorList>
    </citation>
    <scope>NUCLEOTIDE SEQUENCE [LARGE SCALE GENOMIC DNA]</scope>
    <source>
        <strain evidence="1 2">DSM 24669</strain>
    </source>
</reference>
<dbReference type="EMBL" id="PYLZ01000006">
    <property type="protein sequence ID" value="PSW24187.1"/>
    <property type="molecule type" value="Genomic_DNA"/>
</dbReference>
<evidence type="ECO:0000313" key="1">
    <source>
        <dbReference type="EMBL" id="PSW24187.1"/>
    </source>
</evidence>
<dbReference type="Proteomes" id="UP000240481">
    <property type="component" value="Unassembled WGS sequence"/>
</dbReference>
<comment type="caution">
    <text evidence="1">The sequence shown here is derived from an EMBL/GenBank/DDBJ whole genome shotgun (WGS) entry which is preliminary data.</text>
</comment>
<proteinExistence type="predicted"/>
<organism evidence="1 2">
    <name type="scientific">Photobacterium swingsii</name>
    <dbReference type="NCBI Taxonomy" id="680026"/>
    <lineage>
        <taxon>Bacteria</taxon>
        <taxon>Pseudomonadati</taxon>
        <taxon>Pseudomonadota</taxon>
        <taxon>Gammaproteobacteria</taxon>
        <taxon>Vibrionales</taxon>
        <taxon>Vibrionaceae</taxon>
        <taxon>Photobacterium</taxon>
    </lineage>
</organism>
<keyword evidence="2" id="KW-1185">Reference proteome</keyword>
<gene>
    <name evidence="1" type="ORF">C9I94_12695</name>
</gene>
<dbReference type="OrthoDB" id="6199498at2"/>
<accession>A0A0J8VD40</accession>
<evidence type="ECO:0000313" key="2">
    <source>
        <dbReference type="Proteomes" id="UP000240481"/>
    </source>
</evidence>
<name>A0A0J8VD40_9GAMM</name>
<protein>
    <submittedName>
        <fullName evidence="1">Uncharacterized protein</fullName>
    </submittedName>
</protein>